<reference evidence="2 3" key="1">
    <citation type="submission" date="2022-10" db="EMBL/GenBank/DDBJ databases">
        <title>Janthinobacterium sp. hw3 Genome sequencing.</title>
        <authorList>
            <person name="Park S."/>
        </authorList>
    </citation>
    <scope>NUCLEOTIDE SEQUENCE [LARGE SCALE GENOMIC DNA]</scope>
    <source>
        <strain evidence="3">hw3</strain>
    </source>
</reference>
<dbReference type="PANTHER" id="PTHR34322:SF2">
    <property type="entry name" value="TRANSPOSASE IS200-LIKE DOMAIN-CONTAINING PROTEIN"/>
    <property type="match status" value="1"/>
</dbReference>
<feature type="domain" description="Transposase IS200-like" evidence="1">
    <location>
        <begin position="9"/>
        <end position="123"/>
    </location>
</feature>
<dbReference type="InterPro" id="IPR036515">
    <property type="entry name" value="Transposase_17_sf"/>
</dbReference>
<gene>
    <name evidence="2" type="ORF">OIK44_12780</name>
</gene>
<sequence>MSRPLRIEYPGAIYHVTSRGNDHAPVFLVDGDRHQFCRLLEECVDRFGWICHAYCLMGNHYHLMLETPAANLSAGMRHLNGNYTQWFNWRHERVGHVFQGRFKSILVDRDSYLLELCRYIVLNPVRALMVPAAADYPWSSYRATSGAAHVPHWLRVRWLLSQFDDDAGLAARKYAAFVAQGLGEASPWFALKGQVLLGADAFVAAMRPRIEEKCVPPDISAAQRFAFRPGLAAILGQAGADDKPARDELIRSAHLDFHYSKSDIARATGMHRSTVGKIIQFQR</sequence>
<dbReference type="Proteomes" id="UP001221208">
    <property type="component" value="Unassembled WGS sequence"/>
</dbReference>
<comment type="caution">
    <text evidence="2">The sequence shown here is derived from an EMBL/GenBank/DDBJ whole genome shotgun (WGS) entry which is preliminary data.</text>
</comment>
<dbReference type="SMART" id="SM01321">
    <property type="entry name" value="Y1_Tnp"/>
    <property type="match status" value="1"/>
</dbReference>
<dbReference type="Pfam" id="PF01797">
    <property type="entry name" value="Y1_Tnp"/>
    <property type="match status" value="1"/>
</dbReference>
<evidence type="ECO:0000313" key="2">
    <source>
        <dbReference type="EMBL" id="MDC8758457.1"/>
    </source>
</evidence>
<dbReference type="RefSeq" id="WP_273671134.1">
    <property type="nucleotide sequence ID" value="NZ_JAQQXR010000004.1"/>
</dbReference>
<dbReference type="InterPro" id="IPR002686">
    <property type="entry name" value="Transposase_17"/>
</dbReference>
<dbReference type="PANTHER" id="PTHR34322">
    <property type="entry name" value="TRANSPOSASE, Y1_TNP DOMAIN-CONTAINING"/>
    <property type="match status" value="1"/>
</dbReference>
<name>A0ABT5K400_9BURK</name>
<proteinExistence type="predicted"/>
<dbReference type="EMBL" id="JAQQXR010000004">
    <property type="protein sequence ID" value="MDC8758457.1"/>
    <property type="molecule type" value="Genomic_DNA"/>
</dbReference>
<evidence type="ECO:0000313" key="3">
    <source>
        <dbReference type="Proteomes" id="UP001221208"/>
    </source>
</evidence>
<accession>A0ABT5K400</accession>
<evidence type="ECO:0000259" key="1">
    <source>
        <dbReference type="SMART" id="SM01321"/>
    </source>
</evidence>
<protein>
    <submittedName>
        <fullName evidence="2">Transposase</fullName>
    </submittedName>
</protein>
<keyword evidence="3" id="KW-1185">Reference proteome</keyword>
<dbReference type="Gene3D" id="3.30.70.1290">
    <property type="entry name" value="Transposase IS200-like"/>
    <property type="match status" value="1"/>
</dbReference>
<dbReference type="SUPFAM" id="SSF143422">
    <property type="entry name" value="Transposase IS200-like"/>
    <property type="match status" value="1"/>
</dbReference>
<organism evidence="2 3">
    <name type="scientific">Janthinobacterium fluminis</name>
    <dbReference type="NCBI Taxonomy" id="2987524"/>
    <lineage>
        <taxon>Bacteria</taxon>
        <taxon>Pseudomonadati</taxon>
        <taxon>Pseudomonadota</taxon>
        <taxon>Betaproteobacteria</taxon>
        <taxon>Burkholderiales</taxon>
        <taxon>Oxalobacteraceae</taxon>
        <taxon>Janthinobacterium</taxon>
    </lineage>
</organism>